<dbReference type="InterPro" id="IPR036390">
    <property type="entry name" value="WH_DNA-bd_sf"/>
</dbReference>
<dbReference type="SMART" id="SM00100">
    <property type="entry name" value="cNMP"/>
    <property type="match status" value="1"/>
</dbReference>
<dbReference type="PROSITE" id="PS51063">
    <property type="entry name" value="HTH_CRP_2"/>
    <property type="match status" value="1"/>
</dbReference>
<dbReference type="InterPro" id="IPR050397">
    <property type="entry name" value="Env_Response_Regulators"/>
</dbReference>
<evidence type="ECO:0000256" key="1">
    <source>
        <dbReference type="ARBA" id="ARBA00023015"/>
    </source>
</evidence>
<dbReference type="AlphaFoldDB" id="A0A0S7C3B5"/>
<reference evidence="6" key="1">
    <citation type="journal article" date="2015" name="Genome Announc.">
        <title>Draft Genome Sequence of Bacteroidales Strain TBC1, a Novel Isolate from a Methanogenic Wastewater Treatment System.</title>
        <authorList>
            <person name="Tourlousse D.M."/>
            <person name="Matsuura N."/>
            <person name="Sun L."/>
            <person name="Toyonaga M."/>
            <person name="Kuroda K."/>
            <person name="Ohashi A."/>
            <person name="Cruz R."/>
            <person name="Yamaguchi T."/>
            <person name="Sekiguchi Y."/>
        </authorList>
    </citation>
    <scope>NUCLEOTIDE SEQUENCE [LARGE SCALE GENOMIC DNA]</scope>
    <source>
        <strain evidence="6">TBC1</strain>
    </source>
</reference>
<dbReference type="RefSeq" id="WP_062041856.1">
    <property type="nucleotide sequence ID" value="NZ_DF968182.1"/>
</dbReference>
<dbReference type="GO" id="GO:0003700">
    <property type="term" value="F:DNA-binding transcription factor activity"/>
    <property type="evidence" value="ECO:0007669"/>
    <property type="project" value="TreeGrafter"/>
</dbReference>
<dbReference type="SUPFAM" id="SSF51206">
    <property type="entry name" value="cAMP-binding domain-like"/>
    <property type="match status" value="1"/>
</dbReference>
<keyword evidence="3" id="KW-0804">Transcription</keyword>
<dbReference type="OrthoDB" id="1118445at2"/>
<dbReference type="PANTHER" id="PTHR24567">
    <property type="entry name" value="CRP FAMILY TRANSCRIPTIONAL REGULATORY PROTEIN"/>
    <property type="match status" value="1"/>
</dbReference>
<dbReference type="InterPro" id="IPR036388">
    <property type="entry name" value="WH-like_DNA-bd_sf"/>
</dbReference>
<sequence length="230" mass="25771">MKTFIPPDDCSLGNIDAPCFRNLLPEEIDLARNSKTRVIFRKGENLTKQGAFASSVLFIMDGLAKQYVEGDATRNFNLRLLKGGEFVGLSVAFNNHTYQYSVVALRETTACLIEKEAVTSLIKANGAFAYNIINRYCAQNSKLYNSIRDLMYKQMNGRLAGALLYLWNEQVSAEVFPYLSRKDIADFAGLSTESTVKLLKTFEKEGLISLEDKDIRLNDVAGLEQINLRG</sequence>
<keyword evidence="2" id="KW-0238">DNA-binding</keyword>
<dbReference type="Gene3D" id="1.10.10.10">
    <property type="entry name" value="Winged helix-like DNA-binding domain superfamily/Winged helix DNA-binding domain"/>
    <property type="match status" value="1"/>
</dbReference>
<name>A0A0S7C3B5_9BACT</name>
<accession>A0A0S7C3B5</accession>
<dbReference type="STRING" id="1678841.TBC1_112084"/>
<feature type="domain" description="Cyclic nucleotide-binding" evidence="4">
    <location>
        <begin position="19"/>
        <end position="139"/>
    </location>
</feature>
<dbReference type="GO" id="GO:0005829">
    <property type="term" value="C:cytosol"/>
    <property type="evidence" value="ECO:0007669"/>
    <property type="project" value="TreeGrafter"/>
</dbReference>
<evidence type="ECO:0000259" key="4">
    <source>
        <dbReference type="PROSITE" id="PS50042"/>
    </source>
</evidence>
<keyword evidence="1" id="KW-0805">Transcription regulation</keyword>
<dbReference type="PROSITE" id="PS50042">
    <property type="entry name" value="CNMP_BINDING_3"/>
    <property type="match status" value="1"/>
</dbReference>
<dbReference type="Gene3D" id="2.60.120.10">
    <property type="entry name" value="Jelly Rolls"/>
    <property type="match status" value="1"/>
</dbReference>
<dbReference type="CDD" id="cd00092">
    <property type="entry name" value="HTH_CRP"/>
    <property type="match status" value="1"/>
</dbReference>
<evidence type="ECO:0000256" key="2">
    <source>
        <dbReference type="ARBA" id="ARBA00023125"/>
    </source>
</evidence>
<dbReference type="Pfam" id="PF00027">
    <property type="entry name" value="cNMP_binding"/>
    <property type="match status" value="1"/>
</dbReference>
<evidence type="ECO:0000259" key="5">
    <source>
        <dbReference type="PROSITE" id="PS51063"/>
    </source>
</evidence>
<evidence type="ECO:0000313" key="6">
    <source>
        <dbReference type="EMBL" id="GAP43926.1"/>
    </source>
</evidence>
<dbReference type="InterPro" id="IPR014710">
    <property type="entry name" value="RmlC-like_jellyroll"/>
</dbReference>
<dbReference type="GO" id="GO:0003677">
    <property type="term" value="F:DNA binding"/>
    <property type="evidence" value="ECO:0007669"/>
    <property type="project" value="UniProtKB-KW"/>
</dbReference>
<gene>
    <name evidence="6" type="ORF">TBC1_112084</name>
</gene>
<protein>
    <submittedName>
        <fullName evidence="6">Protein containing cAMP-binding domain of CRP</fullName>
    </submittedName>
</protein>
<keyword evidence="7" id="KW-1185">Reference proteome</keyword>
<evidence type="ECO:0000313" key="7">
    <source>
        <dbReference type="Proteomes" id="UP000053091"/>
    </source>
</evidence>
<dbReference type="InterPro" id="IPR012318">
    <property type="entry name" value="HTH_CRP"/>
</dbReference>
<evidence type="ECO:0000256" key="3">
    <source>
        <dbReference type="ARBA" id="ARBA00023163"/>
    </source>
</evidence>
<proteinExistence type="predicted"/>
<dbReference type="PANTHER" id="PTHR24567:SF74">
    <property type="entry name" value="HTH-TYPE TRANSCRIPTIONAL REGULATOR ARCR"/>
    <property type="match status" value="1"/>
</dbReference>
<dbReference type="Pfam" id="PF13545">
    <property type="entry name" value="HTH_Crp_2"/>
    <property type="match status" value="1"/>
</dbReference>
<dbReference type="InterPro" id="IPR000595">
    <property type="entry name" value="cNMP-bd_dom"/>
</dbReference>
<dbReference type="EMBL" id="DF968182">
    <property type="protein sequence ID" value="GAP43926.1"/>
    <property type="molecule type" value="Genomic_DNA"/>
</dbReference>
<feature type="domain" description="HTH crp-type" evidence="5">
    <location>
        <begin position="153"/>
        <end position="221"/>
    </location>
</feature>
<dbReference type="SUPFAM" id="SSF46785">
    <property type="entry name" value="Winged helix' DNA-binding domain"/>
    <property type="match status" value="1"/>
</dbReference>
<dbReference type="Proteomes" id="UP000053091">
    <property type="component" value="Unassembled WGS sequence"/>
</dbReference>
<dbReference type="InterPro" id="IPR018490">
    <property type="entry name" value="cNMP-bd_dom_sf"/>
</dbReference>
<dbReference type="CDD" id="cd00038">
    <property type="entry name" value="CAP_ED"/>
    <property type="match status" value="1"/>
</dbReference>
<dbReference type="SMART" id="SM00419">
    <property type="entry name" value="HTH_CRP"/>
    <property type="match status" value="1"/>
</dbReference>
<organism evidence="6">
    <name type="scientific">Lentimicrobium saccharophilum</name>
    <dbReference type="NCBI Taxonomy" id="1678841"/>
    <lineage>
        <taxon>Bacteria</taxon>
        <taxon>Pseudomonadati</taxon>
        <taxon>Bacteroidota</taxon>
        <taxon>Bacteroidia</taxon>
        <taxon>Bacteroidales</taxon>
        <taxon>Lentimicrobiaceae</taxon>
        <taxon>Lentimicrobium</taxon>
    </lineage>
</organism>